<evidence type="ECO:0000256" key="2">
    <source>
        <dbReference type="ARBA" id="ARBA00022771"/>
    </source>
</evidence>
<dbReference type="SMART" id="SM00184">
    <property type="entry name" value="RING"/>
    <property type="match status" value="1"/>
</dbReference>
<dbReference type="InterPro" id="IPR003877">
    <property type="entry name" value="SPRY_dom"/>
</dbReference>
<evidence type="ECO:0000259" key="6">
    <source>
        <dbReference type="PROSITE" id="PS50188"/>
    </source>
</evidence>
<dbReference type="SUPFAM" id="SSF48371">
    <property type="entry name" value="ARM repeat"/>
    <property type="match status" value="1"/>
</dbReference>
<dbReference type="SUPFAM" id="SSF49899">
    <property type="entry name" value="Concanavalin A-like lectins/glucanases"/>
    <property type="match status" value="1"/>
</dbReference>
<dbReference type="Gene3D" id="3.30.40.10">
    <property type="entry name" value="Zinc/RING finger domain, C3HC4 (zinc finger)"/>
    <property type="match status" value="1"/>
</dbReference>
<dbReference type="PROSITE" id="PS50188">
    <property type="entry name" value="B302_SPRY"/>
    <property type="match status" value="1"/>
</dbReference>
<feature type="domain" description="RING-type" evidence="5">
    <location>
        <begin position="480"/>
        <end position="515"/>
    </location>
</feature>
<proteinExistence type="predicted"/>
<protein>
    <submittedName>
        <fullName evidence="7">Uncharacterized protein</fullName>
    </submittedName>
</protein>
<name>A0ABR2W981_9FUNG</name>
<dbReference type="EMBL" id="JASJQH010006914">
    <property type="protein sequence ID" value="KAK9727664.1"/>
    <property type="molecule type" value="Genomic_DNA"/>
</dbReference>
<dbReference type="InterPro" id="IPR001841">
    <property type="entry name" value="Znf_RING"/>
</dbReference>
<feature type="domain" description="B30.2/SPRY" evidence="6">
    <location>
        <begin position="238"/>
        <end position="428"/>
    </location>
</feature>
<evidence type="ECO:0000259" key="5">
    <source>
        <dbReference type="PROSITE" id="PS50089"/>
    </source>
</evidence>
<dbReference type="PANTHER" id="PTHR13363">
    <property type="entry name" value="RING FINGER AND SRY DOMAIN-CONTAINING"/>
    <property type="match status" value="1"/>
</dbReference>
<dbReference type="InterPro" id="IPR001870">
    <property type="entry name" value="B30.2/SPRY"/>
</dbReference>
<evidence type="ECO:0000256" key="4">
    <source>
        <dbReference type="PROSITE-ProRule" id="PRU00175"/>
    </source>
</evidence>
<dbReference type="Gene3D" id="2.60.120.920">
    <property type="match status" value="1"/>
</dbReference>
<dbReference type="InterPro" id="IPR016024">
    <property type="entry name" value="ARM-type_fold"/>
</dbReference>
<keyword evidence="2 4" id="KW-0863">Zinc-finger</keyword>
<evidence type="ECO:0000256" key="3">
    <source>
        <dbReference type="ARBA" id="ARBA00022833"/>
    </source>
</evidence>
<keyword evidence="3" id="KW-0862">Zinc</keyword>
<comment type="caution">
    <text evidence="7">The sequence shown here is derived from an EMBL/GenBank/DDBJ whole genome shotgun (WGS) entry which is preliminary data.</text>
</comment>
<organism evidence="7 8">
    <name type="scientific">Basidiobolus ranarum</name>
    <dbReference type="NCBI Taxonomy" id="34480"/>
    <lineage>
        <taxon>Eukaryota</taxon>
        <taxon>Fungi</taxon>
        <taxon>Fungi incertae sedis</taxon>
        <taxon>Zoopagomycota</taxon>
        <taxon>Entomophthoromycotina</taxon>
        <taxon>Basidiobolomycetes</taxon>
        <taxon>Basidiobolales</taxon>
        <taxon>Basidiobolaceae</taxon>
        <taxon>Basidiobolus</taxon>
    </lineage>
</organism>
<keyword evidence="8" id="KW-1185">Reference proteome</keyword>
<sequence>MGLRRFLSGTVIGSIMRTRYVRLIKEACKSMNPESEKEALSEATDILIALSQDESEFIEIVLTMVEILDEEDPLSSAFLCHIIELAALPSVKTAHRINYHLLQKTKTAPLFRPHLRERYRINAYIVWSVLAERLAGKVSAMIFTEDILNSLINGLLDEREKVKLASIIALEKFAMTGDNKIKILKSDVIYHIRNVVSRQLERSCSYERGNGSIEHRFRELDLCAPWSLRHAFADREDLLGYQEQDMCEAREALVGVNVTLNWLDSTPRLKWLPSGLEIRNDNTTFESVRGTMFAKEGCWYYEVQLLTSGIMQIGWATKYTAFRPEEGVGVGDDDHSFAFDGRRKLAWSDGYPIPYGGVNSWSEGDILGALLDMDYGLIRFYLNGVDLGSAFEFSARQLLRFEEEGGFYPAISLTSFQHIKVNFGKEPFRYPPLQIFRVFNDCGKLPESLYLTGVYPKVDLELQSDQTSLETDPSEFTDPCSICFDGQAMVTLYPCRHDGLCSLCAILITNCPFCRTPINERVSLAEVDEAATYVESVDVK</sequence>
<evidence type="ECO:0000256" key="1">
    <source>
        <dbReference type="ARBA" id="ARBA00022723"/>
    </source>
</evidence>
<accession>A0ABR2W981</accession>
<dbReference type="InterPro" id="IPR043136">
    <property type="entry name" value="B30.2/SPRY_sf"/>
</dbReference>
<dbReference type="Proteomes" id="UP001479436">
    <property type="component" value="Unassembled WGS sequence"/>
</dbReference>
<dbReference type="SMART" id="SM00449">
    <property type="entry name" value="SPRY"/>
    <property type="match status" value="1"/>
</dbReference>
<dbReference type="SUPFAM" id="SSF57850">
    <property type="entry name" value="RING/U-box"/>
    <property type="match status" value="1"/>
</dbReference>
<dbReference type="InterPro" id="IPR045129">
    <property type="entry name" value="RNF123/RKP/RSPRY1"/>
</dbReference>
<gene>
    <name evidence="7" type="ORF">K7432_001647</name>
</gene>
<evidence type="ECO:0000313" key="8">
    <source>
        <dbReference type="Proteomes" id="UP001479436"/>
    </source>
</evidence>
<dbReference type="PROSITE" id="PS50089">
    <property type="entry name" value="ZF_RING_2"/>
    <property type="match status" value="1"/>
</dbReference>
<dbReference type="Pfam" id="PF00622">
    <property type="entry name" value="SPRY"/>
    <property type="match status" value="1"/>
</dbReference>
<dbReference type="InterPro" id="IPR013083">
    <property type="entry name" value="Znf_RING/FYVE/PHD"/>
</dbReference>
<dbReference type="PANTHER" id="PTHR13363:SF6">
    <property type="entry name" value="RING FINGER AND SPRY DOMAIN-CONTAINING PROTEIN 1"/>
    <property type="match status" value="1"/>
</dbReference>
<evidence type="ECO:0000313" key="7">
    <source>
        <dbReference type="EMBL" id="KAK9727664.1"/>
    </source>
</evidence>
<reference evidence="7 8" key="1">
    <citation type="submission" date="2023-04" db="EMBL/GenBank/DDBJ databases">
        <title>Genome of Basidiobolus ranarum AG-B5.</title>
        <authorList>
            <person name="Stajich J.E."/>
            <person name="Carter-House D."/>
            <person name="Gryganskyi A."/>
        </authorList>
    </citation>
    <scope>NUCLEOTIDE SEQUENCE [LARGE SCALE GENOMIC DNA]</scope>
    <source>
        <strain evidence="7 8">AG-B5</strain>
    </source>
</reference>
<keyword evidence="1" id="KW-0479">Metal-binding</keyword>
<dbReference type="Pfam" id="PF13920">
    <property type="entry name" value="zf-C3HC4_3"/>
    <property type="match status" value="1"/>
</dbReference>
<dbReference type="InterPro" id="IPR013320">
    <property type="entry name" value="ConA-like_dom_sf"/>
</dbReference>